<dbReference type="InterPro" id="IPR003737">
    <property type="entry name" value="GlcNAc_PI_deacetylase-related"/>
</dbReference>
<dbReference type="EMBL" id="CP095073">
    <property type="protein sequence ID" value="UOQ45700.1"/>
    <property type="molecule type" value="Genomic_DNA"/>
</dbReference>
<evidence type="ECO:0000313" key="3">
    <source>
        <dbReference type="Proteomes" id="UP000831787"/>
    </source>
</evidence>
<evidence type="ECO:0000256" key="1">
    <source>
        <dbReference type="ARBA" id="ARBA00001947"/>
    </source>
</evidence>
<dbReference type="SUPFAM" id="SSF102588">
    <property type="entry name" value="LmbE-like"/>
    <property type="match status" value="1"/>
</dbReference>
<reference evidence="2 3" key="1">
    <citation type="submission" date="2022-04" db="EMBL/GenBank/DDBJ databases">
        <title>Halobacillus sp. isolated from saltern.</title>
        <authorList>
            <person name="Won M."/>
            <person name="Lee C.-M."/>
            <person name="Woen H.-Y."/>
            <person name="Kwon S.-W."/>
        </authorList>
    </citation>
    <scope>NUCLEOTIDE SEQUENCE [LARGE SCALE GENOMIC DNA]</scope>
    <source>
        <strain evidence="2 3">SSBR10-3</strain>
    </source>
</reference>
<protein>
    <submittedName>
        <fullName evidence="2">PIG-L family deacetylase</fullName>
    </submittedName>
</protein>
<comment type="cofactor">
    <cofactor evidence="1">
        <name>Zn(2+)</name>
        <dbReference type="ChEBI" id="CHEBI:29105"/>
    </cofactor>
</comment>
<dbReference type="PANTHER" id="PTHR12993">
    <property type="entry name" value="N-ACETYLGLUCOSAMINYL-PHOSPHATIDYLINOSITOL DE-N-ACETYLASE-RELATED"/>
    <property type="match status" value="1"/>
</dbReference>
<dbReference type="Pfam" id="PF02585">
    <property type="entry name" value="PIG-L"/>
    <property type="match status" value="1"/>
</dbReference>
<accession>A0ABY4EML7</accession>
<keyword evidence="3" id="KW-1185">Reference proteome</keyword>
<evidence type="ECO:0000313" key="2">
    <source>
        <dbReference type="EMBL" id="UOQ45700.1"/>
    </source>
</evidence>
<dbReference type="PANTHER" id="PTHR12993:SF11">
    <property type="entry name" value="N-ACETYLGLUCOSAMINYL-PHOSPHATIDYLINOSITOL DE-N-ACETYLASE"/>
    <property type="match status" value="1"/>
</dbReference>
<dbReference type="Proteomes" id="UP000831787">
    <property type="component" value="Chromosome"/>
</dbReference>
<dbReference type="RefSeq" id="WP_244712527.1">
    <property type="nucleotide sequence ID" value="NZ_CP095073.1"/>
</dbReference>
<proteinExistence type="predicted"/>
<name>A0ABY4EML7_9BACI</name>
<gene>
    <name evidence="2" type="ORF">MUN89_07150</name>
</gene>
<dbReference type="Gene3D" id="3.40.50.10320">
    <property type="entry name" value="LmbE-like"/>
    <property type="match status" value="1"/>
</dbReference>
<organism evidence="2 3">
    <name type="scientific">Halobacillus salinarum</name>
    <dbReference type="NCBI Taxonomy" id="2932257"/>
    <lineage>
        <taxon>Bacteria</taxon>
        <taxon>Bacillati</taxon>
        <taxon>Bacillota</taxon>
        <taxon>Bacilli</taxon>
        <taxon>Bacillales</taxon>
        <taxon>Bacillaceae</taxon>
        <taxon>Halobacillus</taxon>
    </lineage>
</organism>
<dbReference type="InterPro" id="IPR024078">
    <property type="entry name" value="LmbE-like_dom_sf"/>
</dbReference>
<sequence length="294" mass="33864">MSIKQTVMTFGSPIINPITKSVLKKHYHADRQLSEPGSYERVVVFAPHMDDETIGAGGTIRRHIEAGAEVYCIFSTDGSNSESSLPKEELSQMRKQEMERVNEILGMKAIYYMDLPDGRVQSTEEAQHKLVKLLEDINPDLIYCTPYVDAHPDHTGTTAILSDALKIWKKNELTLRLYEINCPIPPDEINCVIDISSTFDTKKRAIDIFASQTIAFDGFLELNRLKTGLVKEKAKAVEVFIEVTPEDFILQFDKLRKESYPYHQMFKQANRTVTLLWAIYKNHRQKKRIYKERF</sequence>